<dbReference type="PANTHER" id="PTHR30485">
    <property type="entry name" value="NI/FE-HYDROGENASE 1 B-TYPE CYTOCHROME SUBUNIT"/>
    <property type="match status" value="1"/>
</dbReference>
<dbReference type="InterPro" id="IPR051542">
    <property type="entry name" value="Hydrogenase_cytochrome"/>
</dbReference>
<keyword evidence="5 6" id="KW-0472">Membrane</keyword>
<dbReference type="Gene3D" id="1.20.950.20">
    <property type="entry name" value="Transmembrane di-heme cytochromes, Chain C"/>
    <property type="match status" value="1"/>
</dbReference>
<keyword evidence="9" id="KW-1185">Reference proteome</keyword>
<dbReference type="KEGG" id="vcw:GJQ55_00950"/>
<dbReference type="Pfam" id="PF01292">
    <property type="entry name" value="Ni_hydr_CYTB"/>
    <property type="match status" value="1"/>
</dbReference>
<dbReference type="AlphaFoldDB" id="A0A9X7UXU1"/>
<dbReference type="InterPro" id="IPR016174">
    <property type="entry name" value="Di-haem_cyt_TM"/>
</dbReference>
<dbReference type="InterPro" id="IPR011577">
    <property type="entry name" value="Cyt_b561_bac/Ni-Hgenase"/>
</dbReference>
<dbReference type="PANTHER" id="PTHR30485:SF2">
    <property type="entry name" value="BLL0597 PROTEIN"/>
    <property type="match status" value="1"/>
</dbReference>
<dbReference type="GO" id="GO:0020037">
    <property type="term" value="F:heme binding"/>
    <property type="evidence" value="ECO:0007669"/>
    <property type="project" value="TreeGrafter"/>
</dbReference>
<dbReference type="GO" id="GO:0009055">
    <property type="term" value="F:electron transfer activity"/>
    <property type="evidence" value="ECO:0007669"/>
    <property type="project" value="InterPro"/>
</dbReference>
<dbReference type="RefSeq" id="WP_228345641.1">
    <property type="nucleotide sequence ID" value="NZ_CP046056.1"/>
</dbReference>
<reference evidence="8 9" key="1">
    <citation type="submission" date="2019-11" db="EMBL/GenBank/DDBJ databases">
        <title>Venatorbacter sp. nov. a predator of Campylobacter and other Gram-negative bacteria.</title>
        <authorList>
            <person name="Saeedi A."/>
            <person name="Cummings N.J."/>
            <person name="Connerton I.F."/>
            <person name="Connerton P.L."/>
        </authorList>
    </citation>
    <scope>NUCLEOTIDE SEQUENCE [LARGE SCALE GENOMIC DNA]</scope>
    <source>
        <strain evidence="8">XL5</strain>
    </source>
</reference>
<accession>A0A9X7UXU1</accession>
<feature type="transmembrane region" description="Helical" evidence="6">
    <location>
        <begin position="12"/>
        <end position="31"/>
    </location>
</feature>
<evidence type="ECO:0000256" key="6">
    <source>
        <dbReference type="SAM" id="Phobius"/>
    </source>
</evidence>
<keyword evidence="2" id="KW-1003">Cell membrane</keyword>
<feature type="transmembrane region" description="Helical" evidence="6">
    <location>
        <begin position="203"/>
        <end position="222"/>
    </location>
</feature>
<comment type="subcellular location">
    <subcellularLocation>
        <location evidence="1">Cell membrane</location>
        <topology evidence="1">Multi-pass membrane protein</topology>
    </subcellularLocation>
</comment>
<evidence type="ECO:0000256" key="5">
    <source>
        <dbReference type="ARBA" id="ARBA00023136"/>
    </source>
</evidence>
<feature type="transmembrane region" description="Helical" evidence="6">
    <location>
        <begin position="43"/>
        <end position="61"/>
    </location>
</feature>
<organism evidence="8 9">
    <name type="scientific">Venatoribacter cucullus</name>
    <dbReference type="NCBI Taxonomy" id="2661630"/>
    <lineage>
        <taxon>Bacteria</taxon>
        <taxon>Pseudomonadati</taxon>
        <taxon>Pseudomonadota</taxon>
        <taxon>Gammaproteobacteria</taxon>
        <taxon>Oceanospirillales</taxon>
        <taxon>Oceanospirillaceae</taxon>
        <taxon>Venatoribacter</taxon>
    </lineage>
</organism>
<dbReference type="GO" id="GO:0005886">
    <property type="term" value="C:plasma membrane"/>
    <property type="evidence" value="ECO:0007669"/>
    <property type="project" value="UniProtKB-SubCell"/>
</dbReference>
<gene>
    <name evidence="8" type="ORF">GJQ55_00950</name>
</gene>
<name>A0A9X7UXU1_9GAMM</name>
<dbReference type="SUPFAM" id="SSF81342">
    <property type="entry name" value="Transmembrane di-heme cytochromes"/>
    <property type="match status" value="1"/>
</dbReference>
<dbReference type="Proteomes" id="UP000596074">
    <property type="component" value="Chromosome"/>
</dbReference>
<feature type="domain" description="Cytochrome b561 bacterial/Ni-hydrogenase" evidence="7">
    <location>
        <begin position="8"/>
        <end position="183"/>
    </location>
</feature>
<evidence type="ECO:0000313" key="9">
    <source>
        <dbReference type="Proteomes" id="UP000596074"/>
    </source>
</evidence>
<evidence type="ECO:0000256" key="1">
    <source>
        <dbReference type="ARBA" id="ARBA00004651"/>
    </source>
</evidence>
<evidence type="ECO:0000259" key="7">
    <source>
        <dbReference type="Pfam" id="PF01292"/>
    </source>
</evidence>
<feature type="transmembrane region" description="Helical" evidence="6">
    <location>
        <begin position="99"/>
        <end position="121"/>
    </location>
</feature>
<feature type="transmembrane region" description="Helical" evidence="6">
    <location>
        <begin position="150"/>
        <end position="170"/>
    </location>
</feature>
<keyword evidence="4 6" id="KW-1133">Transmembrane helix</keyword>
<evidence type="ECO:0000313" key="8">
    <source>
        <dbReference type="EMBL" id="QQD23126.1"/>
    </source>
</evidence>
<sequence length="224" mass="24722">MDSNKISVWDIFVRLFHWSLVAAIGFAWWTGEQGGEWMDWHKRCGYAVLGLVVFRLLWGFAGPVYARFSHFLYGIRTTLGYGRSVVKRQDPPYLSHNPLGGWAVLALLLLCALQAGTGLFANDDIFTEGPLVHLVGYDWSSEITRWHKSLFDLLLAVIGLHVAAVLFHQLGRREPLLQGMITGRKPVAGAVDVQPAVTSGTGVWVKGVLLAGLAVLTVWGVINL</sequence>
<dbReference type="EMBL" id="CP046056">
    <property type="protein sequence ID" value="QQD23126.1"/>
    <property type="molecule type" value="Genomic_DNA"/>
</dbReference>
<evidence type="ECO:0000256" key="2">
    <source>
        <dbReference type="ARBA" id="ARBA00022475"/>
    </source>
</evidence>
<keyword evidence="3 6" id="KW-0812">Transmembrane</keyword>
<proteinExistence type="predicted"/>
<evidence type="ECO:0000256" key="4">
    <source>
        <dbReference type="ARBA" id="ARBA00022989"/>
    </source>
</evidence>
<protein>
    <recommendedName>
        <fullName evidence="7">Cytochrome b561 bacterial/Ni-hydrogenase domain-containing protein</fullName>
    </recommendedName>
</protein>
<dbReference type="GO" id="GO:0022904">
    <property type="term" value="P:respiratory electron transport chain"/>
    <property type="evidence" value="ECO:0007669"/>
    <property type="project" value="InterPro"/>
</dbReference>
<evidence type="ECO:0000256" key="3">
    <source>
        <dbReference type="ARBA" id="ARBA00022692"/>
    </source>
</evidence>